<dbReference type="Proteomes" id="UP001432027">
    <property type="component" value="Unassembled WGS sequence"/>
</dbReference>
<keyword evidence="1" id="KW-0472">Membrane</keyword>
<protein>
    <recommendedName>
        <fullName evidence="2">CWH43-like N-terminal domain-containing protein</fullName>
    </recommendedName>
</protein>
<dbReference type="InterPro" id="IPR019402">
    <property type="entry name" value="CWH43_N"/>
</dbReference>
<dbReference type="AlphaFoldDB" id="A0AAV5TFC0"/>
<feature type="domain" description="CWH43-like N-terminal" evidence="2">
    <location>
        <begin position="1"/>
        <end position="105"/>
    </location>
</feature>
<feature type="transmembrane region" description="Helical" evidence="1">
    <location>
        <begin position="21"/>
        <end position="42"/>
    </location>
</feature>
<feature type="non-terminal residue" evidence="3">
    <location>
        <position position="126"/>
    </location>
</feature>
<name>A0AAV5TFC0_9BILA</name>
<sequence>LVYMYVSSGLSFIHPPLCSQPVAIVRVVLACVCTVVLVFQTLTLKLHLFFPKGANLTSYRGDTEPVFLDANSPFYLHHTISTSCEWILALLIFAYYLTIVEEFRKSSLTLPVITINPEYVLHIEKR</sequence>
<organism evidence="3 4">
    <name type="scientific">Pristionchus entomophagus</name>
    <dbReference type="NCBI Taxonomy" id="358040"/>
    <lineage>
        <taxon>Eukaryota</taxon>
        <taxon>Metazoa</taxon>
        <taxon>Ecdysozoa</taxon>
        <taxon>Nematoda</taxon>
        <taxon>Chromadorea</taxon>
        <taxon>Rhabditida</taxon>
        <taxon>Rhabditina</taxon>
        <taxon>Diplogasteromorpha</taxon>
        <taxon>Diplogasteroidea</taxon>
        <taxon>Neodiplogasteridae</taxon>
        <taxon>Pristionchus</taxon>
    </lineage>
</organism>
<evidence type="ECO:0000259" key="2">
    <source>
        <dbReference type="Pfam" id="PF10277"/>
    </source>
</evidence>
<feature type="non-terminal residue" evidence="3">
    <location>
        <position position="1"/>
    </location>
</feature>
<keyword evidence="1" id="KW-1133">Transmembrane helix</keyword>
<gene>
    <name evidence="3" type="ORF">PENTCL1PPCAC_15423</name>
</gene>
<comment type="caution">
    <text evidence="3">The sequence shown here is derived from an EMBL/GenBank/DDBJ whole genome shotgun (WGS) entry which is preliminary data.</text>
</comment>
<reference evidence="3" key="1">
    <citation type="submission" date="2023-10" db="EMBL/GenBank/DDBJ databases">
        <title>Genome assembly of Pristionchus species.</title>
        <authorList>
            <person name="Yoshida K."/>
            <person name="Sommer R.J."/>
        </authorList>
    </citation>
    <scope>NUCLEOTIDE SEQUENCE</scope>
    <source>
        <strain evidence="3">RS0144</strain>
    </source>
</reference>
<keyword evidence="4" id="KW-1185">Reference proteome</keyword>
<dbReference type="Pfam" id="PF10277">
    <property type="entry name" value="Frag1"/>
    <property type="match status" value="1"/>
</dbReference>
<feature type="transmembrane region" description="Helical" evidence="1">
    <location>
        <begin position="75"/>
        <end position="97"/>
    </location>
</feature>
<evidence type="ECO:0000313" key="4">
    <source>
        <dbReference type="Proteomes" id="UP001432027"/>
    </source>
</evidence>
<evidence type="ECO:0000256" key="1">
    <source>
        <dbReference type="SAM" id="Phobius"/>
    </source>
</evidence>
<proteinExistence type="predicted"/>
<dbReference type="EMBL" id="BTSX01000004">
    <property type="protein sequence ID" value="GMS93248.1"/>
    <property type="molecule type" value="Genomic_DNA"/>
</dbReference>
<accession>A0AAV5TFC0</accession>
<evidence type="ECO:0000313" key="3">
    <source>
        <dbReference type="EMBL" id="GMS93248.1"/>
    </source>
</evidence>
<keyword evidence="1" id="KW-0812">Transmembrane</keyword>